<accession>A0A2K8Z6T0</accession>
<dbReference type="EMBL" id="CP025096">
    <property type="protein sequence ID" value="AUD05544.1"/>
    <property type="molecule type" value="Genomic_DNA"/>
</dbReference>
<gene>
    <name evidence="2" type="ORF">CWM47_29090</name>
</gene>
<dbReference type="AlphaFoldDB" id="A0A2K8Z6T0"/>
<dbReference type="OrthoDB" id="9815825at2"/>
<dbReference type="KEGG" id="spir:CWM47_29090"/>
<dbReference type="Gene3D" id="3.30.360.10">
    <property type="entry name" value="Dihydrodipicolinate Reductase, domain 2"/>
    <property type="match status" value="1"/>
</dbReference>
<evidence type="ECO:0000313" key="3">
    <source>
        <dbReference type="Proteomes" id="UP000232883"/>
    </source>
</evidence>
<dbReference type="SUPFAM" id="SSF51735">
    <property type="entry name" value="NAD(P)-binding Rossmann-fold domains"/>
    <property type="match status" value="1"/>
</dbReference>
<feature type="domain" description="Gfo/Idh/MocA-like oxidoreductase N-terminal" evidence="1">
    <location>
        <begin position="57"/>
        <end position="176"/>
    </location>
</feature>
<keyword evidence="3" id="KW-1185">Reference proteome</keyword>
<dbReference type="GO" id="GO:0000166">
    <property type="term" value="F:nucleotide binding"/>
    <property type="evidence" value="ECO:0007669"/>
    <property type="project" value="InterPro"/>
</dbReference>
<dbReference type="InterPro" id="IPR000683">
    <property type="entry name" value="Gfo/Idh/MocA-like_OxRdtase_N"/>
</dbReference>
<dbReference type="Proteomes" id="UP000232883">
    <property type="component" value="Chromosome"/>
</dbReference>
<evidence type="ECO:0000313" key="2">
    <source>
        <dbReference type="EMBL" id="AUD05544.1"/>
    </source>
</evidence>
<proteinExistence type="predicted"/>
<sequence>MDYTRQPLRIKIQKVVRYVRLFGLTRTWVKVQANCHMKRQFSHRQSMPAPAGSTGKHVGILGCGTFAYANVAYYVHKKYGAVIRGVMDTDLKRAISLGQRYRAEYYTTCADDVINDPHIDLVYIVSNHASHAEYAIAAIKQGKAVHIEKPHVVSEDQLVRLCAAIRAYKGRVRIGFNRPESELGLLLKRYVDAQSGPAMLNWFVAGHAIAADHWYFSEQEGGRILGNLCHWIDFTLRLIPEASRFPVQLTPVRSYQSDCDISVSYLFADGSIATITFSAKGHTFEGVREALNVHKGNLLASLTDFKTLRLDITETVIRRRLWVRDHGHKRSVQNSYLMLSEPSKQETIRMIWETGYLMLKTREALETSSVIQVTGLENF</sequence>
<dbReference type="InterPro" id="IPR036291">
    <property type="entry name" value="NAD(P)-bd_dom_sf"/>
</dbReference>
<dbReference type="InterPro" id="IPR051450">
    <property type="entry name" value="Gfo/Idh/MocA_Oxidoreductases"/>
</dbReference>
<name>A0A2K8Z6T0_9BACT</name>
<dbReference type="Pfam" id="PF01408">
    <property type="entry name" value="GFO_IDH_MocA"/>
    <property type="match status" value="1"/>
</dbReference>
<reference evidence="2 3" key="1">
    <citation type="submission" date="2017-11" db="EMBL/GenBank/DDBJ databases">
        <title>Taxonomic description and genome sequences of Spirosoma HA7 sp. nov., isolated from pollen microhabitat of Corylus avellana.</title>
        <authorList>
            <person name="Ambika Manirajan B."/>
            <person name="Suarez C."/>
            <person name="Ratering S."/>
            <person name="Geissler-Plaum R."/>
            <person name="Cardinale M."/>
            <person name="Sylvia S."/>
        </authorList>
    </citation>
    <scope>NUCLEOTIDE SEQUENCE [LARGE SCALE GENOMIC DNA]</scope>
    <source>
        <strain evidence="2 3">HA7</strain>
    </source>
</reference>
<dbReference type="PANTHER" id="PTHR43377">
    <property type="entry name" value="BILIVERDIN REDUCTASE A"/>
    <property type="match status" value="1"/>
</dbReference>
<dbReference type="RefSeq" id="WP_100992097.1">
    <property type="nucleotide sequence ID" value="NZ_CP025096.1"/>
</dbReference>
<evidence type="ECO:0000259" key="1">
    <source>
        <dbReference type="Pfam" id="PF01408"/>
    </source>
</evidence>
<protein>
    <recommendedName>
        <fullName evidence="1">Gfo/Idh/MocA-like oxidoreductase N-terminal domain-containing protein</fullName>
    </recommendedName>
</protein>
<dbReference type="PANTHER" id="PTHR43377:SF1">
    <property type="entry name" value="BILIVERDIN REDUCTASE A"/>
    <property type="match status" value="1"/>
</dbReference>
<organism evidence="2 3">
    <name type="scientific">Spirosoma pollinicola</name>
    <dbReference type="NCBI Taxonomy" id="2057025"/>
    <lineage>
        <taxon>Bacteria</taxon>
        <taxon>Pseudomonadati</taxon>
        <taxon>Bacteroidota</taxon>
        <taxon>Cytophagia</taxon>
        <taxon>Cytophagales</taxon>
        <taxon>Cytophagaceae</taxon>
        <taxon>Spirosoma</taxon>
    </lineage>
</organism>
<dbReference type="Gene3D" id="3.40.50.720">
    <property type="entry name" value="NAD(P)-binding Rossmann-like Domain"/>
    <property type="match status" value="1"/>
</dbReference>